<organism evidence="1 2">
    <name type="scientific">Caerostris darwini</name>
    <dbReference type="NCBI Taxonomy" id="1538125"/>
    <lineage>
        <taxon>Eukaryota</taxon>
        <taxon>Metazoa</taxon>
        <taxon>Ecdysozoa</taxon>
        <taxon>Arthropoda</taxon>
        <taxon>Chelicerata</taxon>
        <taxon>Arachnida</taxon>
        <taxon>Araneae</taxon>
        <taxon>Araneomorphae</taxon>
        <taxon>Entelegynae</taxon>
        <taxon>Araneoidea</taxon>
        <taxon>Araneidae</taxon>
        <taxon>Caerostris</taxon>
    </lineage>
</organism>
<reference evidence="1 2" key="1">
    <citation type="submission" date="2021-06" db="EMBL/GenBank/DDBJ databases">
        <title>Caerostris darwini draft genome.</title>
        <authorList>
            <person name="Kono N."/>
            <person name="Arakawa K."/>
        </authorList>
    </citation>
    <scope>NUCLEOTIDE SEQUENCE [LARGE SCALE GENOMIC DNA]</scope>
</reference>
<dbReference type="EMBL" id="BPLQ01012839">
    <property type="protein sequence ID" value="GIY68195.1"/>
    <property type="molecule type" value="Genomic_DNA"/>
</dbReference>
<dbReference type="Proteomes" id="UP001054837">
    <property type="component" value="Unassembled WGS sequence"/>
</dbReference>
<evidence type="ECO:0000313" key="2">
    <source>
        <dbReference type="Proteomes" id="UP001054837"/>
    </source>
</evidence>
<gene>
    <name evidence="1" type="ORF">CDAR_255831</name>
</gene>
<proteinExistence type="predicted"/>
<sequence length="110" mass="12572">MTSGSLPMMLAEIIHQQTIEEKEYFGIPKNLFGELHNKTSTVGNHYHSGDVLLTFPPSEELFRRRRKSGPKTCRIIVQKTEMQEGTCTRLADNTPACNNEHYLAINYNEC</sequence>
<keyword evidence="2" id="KW-1185">Reference proteome</keyword>
<name>A0AAV4VE11_9ARAC</name>
<evidence type="ECO:0000313" key="1">
    <source>
        <dbReference type="EMBL" id="GIY68195.1"/>
    </source>
</evidence>
<dbReference type="AlphaFoldDB" id="A0AAV4VE11"/>
<comment type="caution">
    <text evidence="1">The sequence shown here is derived from an EMBL/GenBank/DDBJ whole genome shotgun (WGS) entry which is preliminary data.</text>
</comment>
<protein>
    <submittedName>
        <fullName evidence="1">Uncharacterized protein</fullName>
    </submittedName>
</protein>
<accession>A0AAV4VE11</accession>